<reference evidence="1" key="1">
    <citation type="submission" date="2016-12" db="EMBL/GenBank/DDBJ databases">
        <title>The genomes of Aspergillus section Nigri reveals drivers in fungal speciation.</title>
        <authorList>
            <consortium name="DOE Joint Genome Institute"/>
            <person name="Vesth T.C."/>
            <person name="Nybo J."/>
            <person name="Theobald S."/>
            <person name="Brandl J."/>
            <person name="Frisvad J.C."/>
            <person name="Nielsen K.F."/>
            <person name="Lyhne E.K."/>
            <person name="Kogle M.E."/>
            <person name="Kuo A."/>
            <person name="Riley R."/>
            <person name="Clum A."/>
            <person name="Nolan M."/>
            <person name="Lipzen A."/>
            <person name="Salamov A."/>
            <person name="Henrissat B."/>
            <person name="Wiebenga A."/>
            <person name="De vries R.P."/>
            <person name="Grigoriev I.V."/>
            <person name="Mortensen U.H."/>
            <person name="Andersen M.R."/>
            <person name="Baker S.E."/>
        </authorList>
    </citation>
    <scope>NUCLEOTIDE SEQUENCE</scope>
    <source>
        <strain evidence="1">CBS 122712</strain>
    </source>
</reference>
<evidence type="ECO:0000313" key="2">
    <source>
        <dbReference type="Proteomes" id="UP000246171"/>
    </source>
</evidence>
<gene>
    <name evidence="1" type="ORF">BO83DRAFT_378362</name>
</gene>
<sequence>MMRQASLIWLASGVPSVCSSVYGACFVMMTLIDWAAGLPEAPDASDAYTLLRHT</sequence>
<proteinExistence type="predicted"/>
<evidence type="ECO:0000313" key="1">
    <source>
        <dbReference type="EMBL" id="PWY73284.1"/>
    </source>
</evidence>
<dbReference type="RefSeq" id="XP_025388088.1">
    <property type="nucleotide sequence ID" value="XM_025531232.1"/>
</dbReference>
<organism evidence="1 2">
    <name type="scientific">Aspergillus eucalypticola (strain CBS 122712 / IBT 29274)</name>
    <dbReference type="NCBI Taxonomy" id="1448314"/>
    <lineage>
        <taxon>Eukaryota</taxon>
        <taxon>Fungi</taxon>
        <taxon>Dikarya</taxon>
        <taxon>Ascomycota</taxon>
        <taxon>Pezizomycotina</taxon>
        <taxon>Eurotiomycetes</taxon>
        <taxon>Eurotiomycetidae</taxon>
        <taxon>Eurotiales</taxon>
        <taxon>Aspergillaceae</taxon>
        <taxon>Aspergillus</taxon>
        <taxon>Aspergillus subgen. Circumdati</taxon>
    </lineage>
</organism>
<dbReference type="VEuPathDB" id="FungiDB:BO83DRAFT_378362"/>
<name>A0A317VFW9_ASPEC</name>
<dbReference type="AlphaFoldDB" id="A0A317VFW9"/>
<dbReference type="EMBL" id="MSFU01000012">
    <property type="protein sequence ID" value="PWY73284.1"/>
    <property type="molecule type" value="Genomic_DNA"/>
</dbReference>
<dbReference type="Proteomes" id="UP000246171">
    <property type="component" value="Unassembled WGS sequence"/>
</dbReference>
<dbReference type="GeneID" id="37053194"/>
<comment type="caution">
    <text evidence="1">The sequence shown here is derived from an EMBL/GenBank/DDBJ whole genome shotgun (WGS) entry which is preliminary data.</text>
</comment>
<keyword evidence="2" id="KW-1185">Reference proteome</keyword>
<accession>A0A317VFW9</accession>
<protein>
    <submittedName>
        <fullName evidence="1">Uncharacterized protein</fullName>
    </submittedName>
</protein>